<reference evidence="2 3" key="1">
    <citation type="submission" date="2015-03" db="EMBL/GenBank/DDBJ databases">
        <authorList>
            <consortium name="Pathogen Informatics"/>
            <person name="Murphy D."/>
        </authorList>
    </citation>
    <scope>NUCLEOTIDE SEQUENCE [LARGE SCALE GENOMIC DNA]</scope>
    <source>
        <strain evidence="2 3">3400/83</strain>
    </source>
</reference>
<dbReference type="Proteomes" id="UP000046784">
    <property type="component" value="Unassembled WGS sequence"/>
</dbReference>
<feature type="region of interest" description="Disordered" evidence="1">
    <location>
        <begin position="155"/>
        <end position="174"/>
    </location>
</feature>
<dbReference type="AlphaFoldDB" id="A0AAI9EPP5"/>
<feature type="region of interest" description="Disordered" evidence="1">
    <location>
        <begin position="187"/>
        <end position="209"/>
    </location>
</feature>
<comment type="caution">
    <text evidence="2">The sequence shown here is derived from an EMBL/GenBank/DDBJ whole genome shotgun (WGS) entry which is preliminary data.</text>
</comment>
<dbReference type="EMBL" id="CGCB01000016">
    <property type="protein sequence ID" value="CFR04349.1"/>
    <property type="molecule type" value="Genomic_DNA"/>
</dbReference>
<dbReference type="RefSeq" id="WP_057644627.1">
    <property type="nucleotide sequence ID" value="NZ_CABMMF010000016.1"/>
</dbReference>
<gene>
    <name evidence="2" type="ORF">ERS008524_02603</name>
</gene>
<feature type="compositionally biased region" description="Low complexity" evidence="1">
    <location>
        <begin position="187"/>
        <end position="198"/>
    </location>
</feature>
<evidence type="ECO:0000313" key="3">
    <source>
        <dbReference type="Proteomes" id="UP000046784"/>
    </source>
</evidence>
<evidence type="ECO:0000313" key="2">
    <source>
        <dbReference type="EMBL" id="CFR04349.1"/>
    </source>
</evidence>
<name>A0AAI9EPP5_YERFR</name>
<organism evidence="2 3">
    <name type="scientific">Yersinia frederiksenii</name>
    <dbReference type="NCBI Taxonomy" id="29484"/>
    <lineage>
        <taxon>Bacteria</taxon>
        <taxon>Pseudomonadati</taxon>
        <taxon>Pseudomonadota</taxon>
        <taxon>Gammaproteobacteria</taxon>
        <taxon>Enterobacterales</taxon>
        <taxon>Yersiniaceae</taxon>
        <taxon>Yersinia</taxon>
    </lineage>
</organism>
<evidence type="ECO:0000256" key="1">
    <source>
        <dbReference type="SAM" id="MobiDB-lite"/>
    </source>
</evidence>
<accession>A0AAI9EPP5</accession>
<proteinExistence type="predicted"/>
<sequence>MSITTPTPTVTAIGSINISGNVIPANWWRHVVLPSGKPDSTAIMLLSDIVYWYRPVDVRDENNGVLVGQRKRFHGDKLQRSYQAFADQFGFSKRETTDALKRLRGAGLINLELRTVQTQTGVTLSNVLFVEPVAERIAEITTHVEAEQVLRSDVTPPTLKRNTPLRSDVTPPTLKSETYTEITTETTHTEITTENTNTLAPSGDDAPAKRIKNDYSAEFETAWANYPKREGSNSKPAAFKCWNARIKEGVASEVLLAGVERYAKFCQAKGQTNTAYVMQATRFFGPGCEYENTWSAMAPQSTSNHRQNTHAGFASRDYGATTAPFMARFNK</sequence>
<evidence type="ECO:0008006" key="4">
    <source>
        <dbReference type="Google" id="ProtNLM"/>
    </source>
</evidence>
<protein>
    <recommendedName>
        <fullName evidence="4">Replication protein</fullName>
    </recommendedName>
</protein>